<comment type="caution">
    <text evidence="12">The sequence shown here is derived from an EMBL/GenBank/DDBJ whole genome shotgun (WGS) entry which is preliminary data.</text>
</comment>
<feature type="region of interest" description="Disordered" evidence="10">
    <location>
        <begin position="321"/>
        <end position="340"/>
    </location>
</feature>
<keyword evidence="13" id="KW-1185">Reference proteome</keyword>
<evidence type="ECO:0000256" key="10">
    <source>
        <dbReference type="SAM" id="MobiDB-lite"/>
    </source>
</evidence>
<dbReference type="PANTHER" id="PTHR31068">
    <property type="entry name" value="MITOCHONDRIAL DISTRIBUTION AND MORPHOLOGY PROTEIN 31"/>
    <property type="match status" value="1"/>
</dbReference>
<keyword evidence="6 11" id="KW-1133">Transmembrane helix</keyword>
<dbReference type="AlphaFoldDB" id="A0A9P4S0G7"/>
<feature type="transmembrane region" description="Helical" evidence="11">
    <location>
        <begin position="223"/>
        <end position="250"/>
    </location>
</feature>
<dbReference type="Proteomes" id="UP000799429">
    <property type="component" value="Unassembled WGS sequence"/>
</dbReference>
<dbReference type="EMBL" id="MU006156">
    <property type="protein sequence ID" value="KAF2834092.1"/>
    <property type="molecule type" value="Genomic_DNA"/>
</dbReference>
<keyword evidence="3 11" id="KW-0812">Transmembrane</keyword>
<feature type="region of interest" description="Disordered" evidence="10">
    <location>
        <begin position="111"/>
        <end position="177"/>
    </location>
</feature>
<keyword evidence="7" id="KW-0496">Mitochondrion</keyword>
<evidence type="ECO:0008006" key="14">
    <source>
        <dbReference type="Google" id="ProtNLM"/>
    </source>
</evidence>
<proteinExistence type="inferred from homology"/>
<evidence type="ECO:0000256" key="7">
    <source>
        <dbReference type="ARBA" id="ARBA00023128"/>
    </source>
</evidence>
<dbReference type="GO" id="GO:0007005">
    <property type="term" value="P:mitochondrion organization"/>
    <property type="evidence" value="ECO:0007669"/>
    <property type="project" value="InterPro"/>
</dbReference>
<name>A0A9P4S0G7_9PEZI</name>
<keyword evidence="5" id="KW-0809">Transit peptide</keyword>
<feature type="compositionally biased region" description="Basic and acidic residues" evidence="10">
    <location>
        <begin position="154"/>
        <end position="165"/>
    </location>
</feature>
<comment type="similarity">
    <text evidence="2">Belongs to the MDM31/MDM32 family.</text>
</comment>
<evidence type="ECO:0000256" key="4">
    <source>
        <dbReference type="ARBA" id="ARBA00022792"/>
    </source>
</evidence>
<accession>A0A9P4S0G7</accession>
<evidence type="ECO:0000313" key="13">
    <source>
        <dbReference type="Proteomes" id="UP000799429"/>
    </source>
</evidence>
<keyword evidence="8 11" id="KW-0472">Membrane</keyword>
<feature type="region of interest" description="Disordered" evidence="10">
    <location>
        <begin position="554"/>
        <end position="576"/>
    </location>
</feature>
<dbReference type="GO" id="GO:0005743">
    <property type="term" value="C:mitochondrial inner membrane"/>
    <property type="evidence" value="ECO:0007669"/>
    <property type="project" value="UniProtKB-SubCell"/>
</dbReference>
<protein>
    <recommendedName>
        <fullName evidence="14">Mitochondrial distribution and morphology protein family 31/32</fullName>
    </recommendedName>
</protein>
<gene>
    <name evidence="12" type="ORF">M501DRAFT_1003493</name>
</gene>
<evidence type="ECO:0000256" key="1">
    <source>
        <dbReference type="ARBA" id="ARBA00004273"/>
    </source>
</evidence>
<evidence type="ECO:0000313" key="12">
    <source>
        <dbReference type="EMBL" id="KAF2834092.1"/>
    </source>
</evidence>
<evidence type="ECO:0000256" key="6">
    <source>
        <dbReference type="ARBA" id="ARBA00022989"/>
    </source>
</evidence>
<dbReference type="OrthoDB" id="17678at2759"/>
<evidence type="ECO:0000256" key="9">
    <source>
        <dbReference type="ARBA" id="ARBA00025191"/>
    </source>
</evidence>
<evidence type="ECO:0000256" key="3">
    <source>
        <dbReference type="ARBA" id="ARBA00022692"/>
    </source>
</evidence>
<feature type="compositionally biased region" description="Polar residues" evidence="10">
    <location>
        <begin position="130"/>
        <end position="148"/>
    </location>
</feature>
<feature type="compositionally biased region" description="Basic residues" evidence="10">
    <location>
        <begin position="111"/>
        <end position="120"/>
    </location>
</feature>
<reference evidence="12" key="1">
    <citation type="journal article" date="2020" name="Stud. Mycol.">
        <title>101 Dothideomycetes genomes: a test case for predicting lifestyles and emergence of pathogens.</title>
        <authorList>
            <person name="Haridas S."/>
            <person name="Albert R."/>
            <person name="Binder M."/>
            <person name="Bloem J."/>
            <person name="Labutti K."/>
            <person name="Salamov A."/>
            <person name="Andreopoulos B."/>
            <person name="Baker S."/>
            <person name="Barry K."/>
            <person name="Bills G."/>
            <person name="Bluhm B."/>
            <person name="Cannon C."/>
            <person name="Castanera R."/>
            <person name="Culley D."/>
            <person name="Daum C."/>
            <person name="Ezra D."/>
            <person name="Gonzalez J."/>
            <person name="Henrissat B."/>
            <person name="Kuo A."/>
            <person name="Liang C."/>
            <person name="Lipzen A."/>
            <person name="Lutzoni F."/>
            <person name="Magnuson J."/>
            <person name="Mondo S."/>
            <person name="Nolan M."/>
            <person name="Ohm R."/>
            <person name="Pangilinan J."/>
            <person name="Park H.-J."/>
            <person name="Ramirez L."/>
            <person name="Alfaro M."/>
            <person name="Sun H."/>
            <person name="Tritt A."/>
            <person name="Yoshinaga Y."/>
            <person name="Zwiers L.-H."/>
            <person name="Turgeon B."/>
            <person name="Goodwin S."/>
            <person name="Spatafora J."/>
            <person name="Crous P."/>
            <person name="Grigoriev I."/>
        </authorList>
    </citation>
    <scope>NUCLEOTIDE SEQUENCE</scope>
    <source>
        <strain evidence="12">CBS 101060</strain>
    </source>
</reference>
<evidence type="ECO:0000256" key="11">
    <source>
        <dbReference type="SAM" id="Phobius"/>
    </source>
</evidence>
<sequence>MSRYVASPAAGHLWRSIVGIPLPRSCHTDSILSHSISRTGISLRSRPLSPGSACWNSSQNFSTTPLTQEPIRSNFLGLRTFTAFAAPCSIPGQLALRESLRIRISPQWRRHIHHRPRRRHSVDYRRDKSSTTNGSRPPAASKSNNGHAQQKVGKKPDITTEKVSKDQNTSDYPILNHLPHLHRPTKEELLAAATGAWSRFKVHFKWFSIKSARPFNMDDISAFFSWIIVGHVVWILVGTTTFVSLTIFLINTVFAQETLARWVGNSLTKSSGMKVVFESAIVPKWGDGVISFKNVFVSRRPGLTRGKSSVSKGSQTSAAAAATAALAERHTEHDEDPEDGNYTQFDLSIDTVNVTLSFAKWFNGKGVLQDVEVKGIRGVVDRTHLQTPAEPVDPRTYKHEHHTGDFELDSFKMEDLLVTVYQPHDFRPFSVSIYSCDLPKLRQQWLFYDFMSANNVSGSFDNSLFTIHPRQTHNYTGIKLTEGKEDGEPTQWKKHSRIRIDGLNIDHLNRGYEGPFSWIHEGNVDIVADIMFPADDNTLAKVMSDFYDRVEATVTSNGKPDKPSGQNEDLNTETKTTLDDNDNRFLVMDLRVSLNNVRAAVPLFTNDLSYVNNALIRPIVAYINSKKAFIPVNCRVVKRLSDFDGSWTIYDSMLMDDLSREMYEAFARDVLDDHEGRKRRIKKVGIWTLQLAAQALFLGLAGNIA</sequence>
<evidence type="ECO:0000256" key="5">
    <source>
        <dbReference type="ARBA" id="ARBA00022946"/>
    </source>
</evidence>
<evidence type="ECO:0000256" key="2">
    <source>
        <dbReference type="ARBA" id="ARBA00005687"/>
    </source>
</evidence>
<evidence type="ECO:0000256" key="8">
    <source>
        <dbReference type="ARBA" id="ARBA00023136"/>
    </source>
</evidence>
<organism evidence="12 13">
    <name type="scientific">Patellaria atrata CBS 101060</name>
    <dbReference type="NCBI Taxonomy" id="1346257"/>
    <lineage>
        <taxon>Eukaryota</taxon>
        <taxon>Fungi</taxon>
        <taxon>Dikarya</taxon>
        <taxon>Ascomycota</taxon>
        <taxon>Pezizomycotina</taxon>
        <taxon>Dothideomycetes</taxon>
        <taxon>Dothideomycetes incertae sedis</taxon>
        <taxon>Patellariales</taxon>
        <taxon>Patellariaceae</taxon>
        <taxon>Patellaria</taxon>
    </lineage>
</organism>
<keyword evidence="4" id="KW-0999">Mitochondrion inner membrane</keyword>
<dbReference type="GO" id="GO:0000001">
    <property type="term" value="P:mitochondrion inheritance"/>
    <property type="evidence" value="ECO:0007669"/>
    <property type="project" value="InterPro"/>
</dbReference>
<dbReference type="InterPro" id="IPR012571">
    <property type="entry name" value="Mdm31/Mdm32"/>
</dbReference>
<comment type="subcellular location">
    <subcellularLocation>
        <location evidence="1">Mitochondrion inner membrane</location>
    </subcellularLocation>
</comment>
<dbReference type="Pfam" id="PF08118">
    <property type="entry name" value="MDM31_MDM32"/>
    <property type="match status" value="1"/>
</dbReference>
<feature type="compositionally biased region" description="Polar residues" evidence="10">
    <location>
        <begin position="554"/>
        <end position="575"/>
    </location>
</feature>
<comment type="function">
    <text evidence="9">Involved in the organization of the mitochondrial membranes and the global structure of the mitochondria. Also required for mitochondrial distribution and mobility as well as for the maintenance of mitochondrial DNA nucleoids structures.</text>
</comment>
<dbReference type="PANTHER" id="PTHR31068:SF0">
    <property type="entry name" value="MITOCHONDRIAL DISTRIBUTION AND MORPHOLOGY PROTEIN 31"/>
    <property type="match status" value="1"/>
</dbReference>